<proteinExistence type="predicted"/>
<comment type="caution">
    <text evidence="2">The sequence shown here is derived from an EMBL/GenBank/DDBJ whole genome shotgun (WGS) entry which is preliminary data.</text>
</comment>
<feature type="region of interest" description="Disordered" evidence="1">
    <location>
        <begin position="91"/>
        <end position="175"/>
    </location>
</feature>
<dbReference type="RefSeq" id="WP_220115813.1">
    <property type="nucleotide sequence ID" value="NZ_JAHZUY010000003.1"/>
</dbReference>
<sequence>MMPRLAARLPLAVPAELLARPDVSPAAKLAWMALASCLAGDGLARASLRALRSVVGLADKTMRRALAELADAGLATPVKLPGGGTAWAVQVPGPGGQIDRRSNRPSVRMTVGQNDRSAPNEINDLPAPPEAAAGPPHTPPNSAPRENSSVVEEKKGGAGGKGAPGKAKRVPTSLPPDFAPSERLLAHIREHYPLVDASRELSAFRLYWLEGKGKGKLKSDWQGAFRVWCEKAQAWAEERRLAAGSAAAPSGARAAAPPPAGRPESAGIRRLREIIAEAQAKRRTA</sequence>
<evidence type="ECO:0000313" key="3">
    <source>
        <dbReference type="Proteomes" id="UP001519924"/>
    </source>
</evidence>
<keyword evidence="3" id="KW-1185">Reference proteome</keyword>
<dbReference type="EMBL" id="JAHZUY010000003">
    <property type="protein sequence ID" value="MBW8268306.1"/>
    <property type="molecule type" value="Genomic_DNA"/>
</dbReference>
<name>A0ABS7EY71_9PROT</name>
<feature type="compositionally biased region" description="Low complexity" evidence="1">
    <location>
        <begin position="243"/>
        <end position="255"/>
    </location>
</feature>
<evidence type="ECO:0000313" key="2">
    <source>
        <dbReference type="EMBL" id="MBW8268306.1"/>
    </source>
</evidence>
<evidence type="ECO:0000256" key="1">
    <source>
        <dbReference type="SAM" id="MobiDB-lite"/>
    </source>
</evidence>
<reference evidence="2 3" key="1">
    <citation type="submission" date="2021-08" db="EMBL/GenBank/DDBJ databases">
        <title>Caldovatus sediminis gen. nov., sp. nov., a moderately thermophilic bacterium isolated from a hot spring.</title>
        <authorList>
            <person name="Hu C.-J."/>
            <person name="Li W.-J."/>
            <person name="Xian W.-D."/>
        </authorList>
    </citation>
    <scope>NUCLEOTIDE SEQUENCE [LARGE SCALE GENOMIC DNA]</scope>
    <source>
        <strain evidence="2 3">SYSU G05006</strain>
    </source>
</reference>
<feature type="region of interest" description="Disordered" evidence="1">
    <location>
        <begin position="243"/>
        <end position="269"/>
    </location>
</feature>
<accession>A0ABS7EY71</accession>
<protein>
    <submittedName>
        <fullName evidence="2">Helix-turn-helix domain-containing protein</fullName>
    </submittedName>
</protein>
<dbReference type="Proteomes" id="UP001519924">
    <property type="component" value="Unassembled WGS sequence"/>
</dbReference>
<gene>
    <name evidence="2" type="ORF">K1J50_02280</name>
</gene>
<organism evidence="2 3">
    <name type="scientific">Caldovatus aquaticus</name>
    <dbReference type="NCBI Taxonomy" id="2865671"/>
    <lineage>
        <taxon>Bacteria</taxon>
        <taxon>Pseudomonadati</taxon>
        <taxon>Pseudomonadota</taxon>
        <taxon>Alphaproteobacteria</taxon>
        <taxon>Acetobacterales</taxon>
        <taxon>Roseomonadaceae</taxon>
        <taxon>Caldovatus</taxon>
    </lineage>
</organism>